<dbReference type="EMBL" id="CAMXCT010000635">
    <property type="protein sequence ID" value="CAI3981479.1"/>
    <property type="molecule type" value="Genomic_DNA"/>
</dbReference>
<dbReference type="GO" id="GO:0031267">
    <property type="term" value="F:small GTPase binding"/>
    <property type="evidence" value="ECO:0007669"/>
    <property type="project" value="TreeGrafter"/>
</dbReference>
<dbReference type="PANTHER" id="PTHR47219">
    <property type="entry name" value="RAB GTPASE-ACTIVATING PROTEIN 1-LIKE"/>
    <property type="match status" value="1"/>
</dbReference>
<dbReference type="EMBL" id="CAMXCT030000635">
    <property type="protein sequence ID" value="CAL4768791.1"/>
    <property type="molecule type" value="Genomic_DNA"/>
</dbReference>
<dbReference type="AlphaFoldDB" id="A0A9P1BXV9"/>
<comment type="caution">
    <text evidence="3">The sequence shown here is derived from an EMBL/GenBank/DDBJ whole genome shotgun (WGS) entry which is preliminary data.</text>
</comment>
<reference evidence="3" key="1">
    <citation type="submission" date="2022-10" db="EMBL/GenBank/DDBJ databases">
        <authorList>
            <person name="Chen Y."/>
            <person name="Dougan E. K."/>
            <person name="Chan C."/>
            <person name="Rhodes N."/>
            <person name="Thang M."/>
        </authorList>
    </citation>
    <scope>NUCLEOTIDE SEQUENCE</scope>
</reference>
<evidence type="ECO:0000313" key="5">
    <source>
        <dbReference type="Proteomes" id="UP001152797"/>
    </source>
</evidence>
<dbReference type="Gene3D" id="1.10.472.80">
    <property type="entry name" value="Ypt/Rab-GAP domain of gyp1p, domain 3"/>
    <property type="match status" value="1"/>
</dbReference>
<dbReference type="Gene3D" id="1.10.8.270">
    <property type="entry name" value="putative rabgap domain of human tbc1 domain family member 14 like domains"/>
    <property type="match status" value="1"/>
</dbReference>
<dbReference type="SUPFAM" id="SSF47923">
    <property type="entry name" value="Ypt/Rab-GAP domain of gyp1p"/>
    <property type="match status" value="2"/>
</dbReference>
<evidence type="ECO:0000259" key="2">
    <source>
        <dbReference type="PROSITE" id="PS50086"/>
    </source>
</evidence>
<evidence type="ECO:0000313" key="3">
    <source>
        <dbReference type="EMBL" id="CAI3981479.1"/>
    </source>
</evidence>
<protein>
    <recommendedName>
        <fullName evidence="2">Rab-GAP TBC domain-containing protein</fullName>
    </recommendedName>
</protein>
<dbReference type="InterPro" id="IPR050302">
    <property type="entry name" value="Rab_GAP_TBC_domain"/>
</dbReference>
<dbReference type="SMART" id="SM00164">
    <property type="entry name" value="TBC"/>
    <property type="match status" value="1"/>
</dbReference>
<dbReference type="Pfam" id="PF00566">
    <property type="entry name" value="RabGAP-TBC"/>
    <property type="match status" value="1"/>
</dbReference>
<dbReference type="PROSITE" id="PS50086">
    <property type="entry name" value="TBC_RABGAP"/>
    <property type="match status" value="1"/>
</dbReference>
<dbReference type="InterPro" id="IPR000195">
    <property type="entry name" value="Rab-GAP-TBC_dom"/>
</dbReference>
<accession>A0A9P1BXV9</accession>
<feature type="compositionally biased region" description="Polar residues" evidence="1">
    <location>
        <begin position="421"/>
        <end position="439"/>
    </location>
</feature>
<dbReference type="PANTHER" id="PTHR47219:SF9">
    <property type="entry name" value="GTPASE ACTIVATING PROTEIN AND CENTROSOME-ASSOCIATED, ISOFORM B"/>
    <property type="match status" value="1"/>
</dbReference>
<dbReference type="EMBL" id="CAMXCT020000635">
    <property type="protein sequence ID" value="CAL1134854.1"/>
    <property type="molecule type" value="Genomic_DNA"/>
</dbReference>
<sequence length="948" mass="106524">MAVLQDENPTEALHMILRGVPDRLRSEVWGSLLNAEAHVEEPVADEDPLSRRVLRQIELDLPRTFPDVPSFNENRQRKMGQLLRTYAFSNPDVGYCQSMNYVAGLLLLVFEDVTEAYSAFTVFMQIFALSGLYTKDFPLMLTYSSATLRRLKDSMSELHDHFWRENYKFPQFPCAWFMSFFVKLLPLALVKRFWDLLVLEGGDVLVTLCVISLRTLQPFLLYFDQDDLGKFLEFIRMPKANSWLERFWLQLFHQQLAGDSGFEDFQREHQLVRDILSNTPPGSIDVESLAKEFSFPTPAIQAEFLPAPVAVEVAEATGRAERGQPSRFPSKSFCIHGTFHGFKGRGTRPQPLGSSETDHVCGVDRDVLGNEGWLEKADHGEVNAASAPPNRSPHRPRTSESTPRPKLDSLGVPSEVHSERPQSPSEPRLSQTLPRRSSSGTGGNYPNLLLSQTLPRPSTSGGCRSNASSPFSSPRPPSSPSGRNGMQSSPLSRRYDLKPPVPPANAPSPYQANAQAPLQNAALMTRITQMRLPEATSVVEAIVNVEGEGEAELPMLCEAYHQRVAEIFNNLQLAALGPAVALITSMSEATQTVPLLKPEEKLKGLLESRLNCFLHQSARILDARVENSVHSNRNAQGGMLGEFDHLLLCHEHAEMLAHNGLASLKSVKKTMEHLLRLVESAPLVDLQHRVCELLKTGERSLEEGLLDRLKHSSMKNRTFVDMRAVADAVVTMHQKMELPLFIPEVEETLCVELPGLVKAWNLERLQMECETEAGLQTLTRSSSRVWDSVNNEFSNRLFQWMQETISNLRQSRGMDKAQAEIGRWKKMALRAISVGLVAFAPEMKDKIISLFARCYDDCLGNPHFSQHADEIDRMLFQVGRVGEGSWSCCRLCHVEKTIDLPKPRDLLIKAVSSCLNSCWLMPVVQTLQVLLESLVLLLYMLNLDFCWF</sequence>
<dbReference type="GO" id="GO:0005096">
    <property type="term" value="F:GTPase activator activity"/>
    <property type="evidence" value="ECO:0007669"/>
    <property type="project" value="TreeGrafter"/>
</dbReference>
<dbReference type="Proteomes" id="UP001152797">
    <property type="component" value="Unassembled WGS sequence"/>
</dbReference>
<keyword evidence="5" id="KW-1185">Reference proteome</keyword>
<feature type="region of interest" description="Disordered" evidence="1">
    <location>
        <begin position="380"/>
        <end position="511"/>
    </location>
</feature>
<dbReference type="OrthoDB" id="294251at2759"/>
<feature type="domain" description="Rab-GAP TBC" evidence="2">
    <location>
        <begin position="19"/>
        <end position="201"/>
    </location>
</feature>
<proteinExistence type="predicted"/>
<feature type="compositionally biased region" description="Polar residues" evidence="1">
    <location>
        <begin position="482"/>
        <end position="491"/>
    </location>
</feature>
<reference evidence="4" key="2">
    <citation type="submission" date="2024-04" db="EMBL/GenBank/DDBJ databases">
        <authorList>
            <person name="Chen Y."/>
            <person name="Shah S."/>
            <person name="Dougan E. K."/>
            <person name="Thang M."/>
            <person name="Chan C."/>
        </authorList>
    </citation>
    <scope>NUCLEOTIDE SEQUENCE [LARGE SCALE GENOMIC DNA]</scope>
</reference>
<organism evidence="3">
    <name type="scientific">Cladocopium goreaui</name>
    <dbReference type="NCBI Taxonomy" id="2562237"/>
    <lineage>
        <taxon>Eukaryota</taxon>
        <taxon>Sar</taxon>
        <taxon>Alveolata</taxon>
        <taxon>Dinophyceae</taxon>
        <taxon>Suessiales</taxon>
        <taxon>Symbiodiniaceae</taxon>
        <taxon>Cladocopium</taxon>
    </lineage>
</organism>
<evidence type="ECO:0000256" key="1">
    <source>
        <dbReference type="SAM" id="MobiDB-lite"/>
    </source>
</evidence>
<name>A0A9P1BXV9_9DINO</name>
<gene>
    <name evidence="3" type="ORF">C1SCF055_LOCUS9262</name>
</gene>
<evidence type="ECO:0000313" key="4">
    <source>
        <dbReference type="EMBL" id="CAL1134854.1"/>
    </source>
</evidence>
<feature type="compositionally biased region" description="Polar residues" evidence="1">
    <location>
        <begin position="449"/>
        <end position="467"/>
    </location>
</feature>
<dbReference type="InterPro" id="IPR035969">
    <property type="entry name" value="Rab-GAP_TBC_sf"/>
</dbReference>